<dbReference type="GO" id="GO:0035438">
    <property type="term" value="F:cyclic-di-GMP binding"/>
    <property type="evidence" value="ECO:0007669"/>
    <property type="project" value="InterPro"/>
</dbReference>
<evidence type="ECO:0000313" key="4">
    <source>
        <dbReference type="Proteomes" id="UP000015503"/>
    </source>
</evidence>
<sequence>MSETASERRRFHRINFDAATELSQGDKRWTAELHDISLKGILVIRPANWDGDPNQPFDVRVELGSEVQVLMEVQLTREQDDQLGFNCLHIDLDSISHLRRLVELNLGDEELLERDLTALGEP</sequence>
<comment type="function">
    <text evidence="1">Binds the second messenger bis-(3'-5') cyclic dimeric guanosine monophosphate (c-di-GMP). Can bind two c-di-GMP molecules per monomer. May play a role in bacterial second-messenger regulated processes. Binding to c-di-GMP induces a conformational change of the C- and N-termini resulting in the exposure of a highly negative surface on one side of the protein to a possible effector protein.</text>
</comment>
<keyword evidence="1" id="KW-0547">Nucleotide-binding</keyword>
<dbReference type="EMBL" id="AP013068">
    <property type="protein sequence ID" value="BAN46630.1"/>
    <property type="molecule type" value="Genomic_DNA"/>
</dbReference>
<accession>S6AFM0</accession>
<dbReference type="Pfam" id="PF07238">
    <property type="entry name" value="PilZ"/>
    <property type="match status" value="1"/>
</dbReference>
<name>S6AFM0_METRE</name>
<dbReference type="RefSeq" id="WP_016490832.1">
    <property type="nucleotide sequence ID" value="NC_021499.1"/>
</dbReference>
<dbReference type="InterPro" id="IPR009875">
    <property type="entry name" value="PilZ_domain"/>
</dbReference>
<protein>
    <recommendedName>
        <fullName evidence="1">Cyclic diguanosine monophosphate-binding protein</fullName>
        <shortName evidence="1">c-di-GMP-binding protein</shortName>
    </recommendedName>
    <alternativeName>
        <fullName evidence="1">Pilz domain-containing protein</fullName>
    </alternativeName>
</protein>
<gene>
    <name evidence="3" type="ORF">PCA10_08980</name>
</gene>
<keyword evidence="1" id="KW-0973">c-di-GMP</keyword>
<proteinExistence type="predicted"/>
<evidence type="ECO:0000256" key="1">
    <source>
        <dbReference type="PIRNR" id="PIRNR028141"/>
    </source>
</evidence>
<dbReference type="InterPro" id="IPR027021">
    <property type="entry name" value="C-di-GMP_BP_PA4608"/>
</dbReference>
<evidence type="ECO:0000313" key="3">
    <source>
        <dbReference type="EMBL" id="BAN46630.1"/>
    </source>
</evidence>
<dbReference type="Gene3D" id="2.40.10.220">
    <property type="entry name" value="predicted glycosyltransferase like domains"/>
    <property type="match status" value="1"/>
</dbReference>
<dbReference type="eggNOG" id="ENOG5032YUI">
    <property type="taxonomic scope" value="Bacteria"/>
</dbReference>
<dbReference type="AlphaFoldDB" id="S6AFM0"/>
<organism evidence="3 4">
    <name type="scientific">Metapseudomonas resinovorans NBRC 106553</name>
    <dbReference type="NCBI Taxonomy" id="1245471"/>
    <lineage>
        <taxon>Bacteria</taxon>
        <taxon>Pseudomonadati</taxon>
        <taxon>Pseudomonadota</taxon>
        <taxon>Gammaproteobacteria</taxon>
        <taxon>Pseudomonadales</taxon>
        <taxon>Pseudomonadaceae</taxon>
        <taxon>Metapseudomonas</taxon>
    </lineage>
</organism>
<dbReference type="STRING" id="1245471.PCA10_08980"/>
<dbReference type="HOGENOM" id="CLU_146776_0_1_6"/>
<evidence type="ECO:0000259" key="2">
    <source>
        <dbReference type="Pfam" id="PF07238"/>
    </source>
</evidence>
<comment type="subunit">
    <text evidence="1">Monomer in both c-di-GMP-bound and free forms.</text>
</comment>
<reference evidence="3 4" key="1">
    <citation type="journal article" date="2013" name="Genome Announc.">
        <title>Complete Genome Sequence of the Carbazole Degrader Pseudomonas resinovorans Strain CA10 (NBRC 106553).</title>
        <authorList>
            <person name="Shintani M."/>
            <person name="Hosoyama A."/>
            <person name="Ohji S."/>
            <person name="Tsuchikane K."/>
            <person name="Takarada H."/>
            <person name="Yamazoe A."/>
            <person name="Fujita N."/>
            <person name="Nojiri H."/>
        </authorList>
    </citation>
    <scope>NUCLEOTIDE SEQUENCE [LARGE SCALE GENOMIC DNA]</scope>
    <source>
        <strain evidence="3 4">NBRC 106553</strain>
    </source>
</reference>
<dbReference type="PIRSF" id="PIRSF028141">
    <property type="entry name" value="C-di-GMP_BP_PA4608"/>
    <property type="match status" value="1"/>
</dbReference>
<keyword evidence="4" id="KW-1185">Reference proteome</keyword>
<dbReference type="SUPFAM" id="SSF141371">
    <property type="entry name" value="PilZ domain-like"/>
    <property type="match status" value="1"/>
</dbReference>
<dbReference type="KEGG" id="pre:PCA10_08980"/>
<feature type="domain" description="PilZ" evidence="2">
    <location>
        <begin position="7"/>
        <end position="103"/>
    </location>
</feature>
<dbReference type="OrthoDB" id="5298508at2"/>
<dbReference type="Proteomes" id="UP000015503">
    <property type="component" value="Chromosome"/>
</dbReference>
<dbReference type="PATRIC" id="fig|1245471.3.peg.903"/>